<protein>
    <submittedName>
        <fullName evidence="1">Uncharacterized protein</fullName>
    </submittedName>
</protein>
<dbReference type="EMBL" id="CP132968">
    <property type="protein sequence ID" value="WMD17210.1"/>
    <property type="molecule type" value="Genomic_DNA"/>
</dbReference>
<dbReference type="Proteomes" id="UP001243496">
    <property type="component" value="Chromosome"/>
</dbReference>
<reference evidence="1" key="1">
    <citation type="submission" date="2023-08" db="EMBL/GenBank/DDBJ databases">
        <title>Complete Genome Sequences of butyrate producing Anaerostipes hadrus strains BA1 and GIF7 isolated from the terminal ileum of a healthy lean male.</title>
        <authorList>
            <person name="Low A."/>
            <person name="Sheludchenko M."/>
            <person name="Cheng H.E."/>
            <person name="Koh X.Q."/>
            <person name="Lee J."/>
        </authorList>
    </citation>
    <scope>NUCLEOTIDE SEQUENCE</scope>
    <source>
        <strain evidence="1">BA1</strain>
    </source>
</reference>
<proteinExistence type="predicted"/>
<dbReference type="RefSeq" id="WP_209291406.1">
    <property type="nucleotide sequence ID" value="NZ_CP132968.1"/>
</dbReference>
<evidence type="ECO:0000313" key="2">
    <source>
        <dbReference type="Proteomes" id="UP001243496"/>
    </source>
</evidence>
<sequence>MKNKKMAKNQHVISLQMLLILLKKVIIYGNYDSLKIKDYKIQNQDYQEVIILQLLIADEISEKHKRDIDTDHFLYATYHLNYRRNAAKEVQRMYYMMEHLSRTSEIFDDDVRAEYRDYYQDFTLKYGITPTEYIVFLFWELHYYNSSKNALSKSKCWRNVDIIYKDIKEKRKISKVIDILKTEPFKLKEWAKQTEMEEWDFTSFFAFPFLSDGGKRIHIYK</sequence>
<accession>A0AAQ3JJJ2</accession>
<dbReference type="GeneID" id="92740465"/>
<evidence type="ECO:0000313" key="1">
    <source>
        <dbReference type="EMBL" id="WMD17210.1"/>
    </source>
</evidence>
<organism evidence="1 2">
    <name type="scientific">Anaerostipes hadrus</name>
    <dbReference type="NCBI Taxonomy" id="649756"/>
    <lineage>
        <taxon>Bacteria</taxon>
        <taxon>Bacillati</taxon>
        <taxon>Bacillota</taxon>
        <taxon>Clostridia</taxon>
        <taxon>Lachnospirales</taxon>
        <taxon>Lachnospiraceae</taxon>
        <taxon>Anaerostipes</taxon>
    </lineage>
</organism>
<gene>
    <name evidence="1" type="ORF">RBI15_03630</name>
</gene>
<dbReference type="AlphaFoldDB" id="A0AAQ3JJJ2"/>
<name>A0AAQ3JJJ2_ANAHA</name>